<feature type="region of interest" description="Disordered" evidence="1">
    <location>
        <begin position="161"/>
        <end position="199"/>
    </location>
</feature>
<dbReference type="AlphaFoldDB" id="A0A103XXD7"/>
<proteinExistence type="predicted"/>
<feature type="region of interest" description="Disordered" evidence="1">
    <location>
        <begin position="68"/>
        <end position="139"/>
    </location>
</feature>
<keyword evidence="3" id="KW-1185">Reference proteome</keyword>
<organism evidence="2 3">
    <name type="scientific">Cynara cardunculus var. scolymus</name>
    <name type="common">Globe artichoke</name>
    <name type="synonym">Cynara scolymus</name>
    <dbReference type="NCBI Taxonomy" id="59895"/>
    <lineage>
        <taxon>Eukaryota</taxon>
        <taxon>Viridiplantae</taxon>
        <taxon>Streptophyta</taxon>
        <taxon>Embryophyta</taxon>
        <taxon>Tracheophyta</taxon>
        <taxon>Spermatophyta</taxon>
        <taxon>Magnoliopsida</taxon>
        <taxon>eudicotyledons</taxon>
        <taxon>Gunneridae</taxon>
        <taxon>Pentapetalae</taxon>
        <taxon>asterids</taxon>
        <taxon>campanulids</taxon>
        <taxon>Asterales</taxon>
        <taxon>Asteraceae</taxon>
        <taxon>Carduoideae</taxon>
        <taxon>Cardueae</taxon>
        <taxon>Carduinae</taxon>
        <taxon>Cynara</taxon>
    </lineage>
</organism>
<feature type="compositionally biased region" description="Pro residues" evidence="1">
    <location>
        <begin position="184"/>
        <end position="199"/>
    </location>
</feature>
<protein>
    <submittedName>
        <fullName evidence="2">Uncharacterized protein</fullName>
    </submittedName>
</protein>
<feature type="compositionally biased region" description="Pro residues" evidence="1">
    <location>
        <begin position="31"/>
        <end position="44"/>
    </location>
</feature>
<sequence length="199" mass="20781">MCFIKVATNSRDSGDYASLDRDTDEGERRSAPPPAPPQPQPQSPPDMFSSEYSMSGELSAMVTALTHVVSGHGSGGPSVSPLFRSGGGGGSGSGGGYTGNIYSIDSPLSTYSSSSSSSFAGQKRVRDQEESVNQFSEQFHQRSYGGFADFGVKEEMIPSPTTTMVAATATPGGTDQVDEEDFPAAPPSWPGPDQFPPPN</sequence>
<evidence type="ECO:0000313" key="2">
    <source>
        <dbReference type="EMBL" id="KVH98609.1"/>
    </source>
</evidence>
<evidence type="ECO:0000313" key="3">
    <source>
        <dbReference type="Proteomes" id="UP000243975"/>
    </source>
</evidence>
<dbReference type="EMBL" id="LEKV01003784">
    <property type="protein sequence ID" value="KVH98609.1"/>
    <property type="molecule type" value="Genomic_DNA"/>
</dbReference>
<evidence type="ECO:0000256" key="1">
    <source>
        <dbReference type="SAM" id="MobiDB-lite"/>
    </source>
</evidence>
<feature type="compositionally biased region" description="Low complexity" evidence="1">
    <location>
        <begin position="103"/>
        <end position="118"/>
    </location>
</feature>
<accession>A0A103XXD7</accession>
<gene>
    <name evidence="2" type="ORF">Ccrd_023171</name>
</gene>
<dbReference type="Proteomes" id="UP000243975">
    <property type="component" value="Unassembled WGS sequence"/>
</dbReference>
<feature type="region of interest" description="Disordered" evidence="1">
    <location>
        <begin position="1"/>
        <end position="54"/>
    </location>
</feature>
<name>A0A103XXD7_CYNCS</name>
<dbReference type="Gramene" id="KVH98609">
    <property type="protein sequence ID" value="KVH98609"/>
    <property type="gene ID" value="Ccrd_023171"/>
</dbReference>
<reference evidence="2 3" key="1">
    <citation type="journal article" date="2016" name="Sci. Rep.">
        <title>The genome sequence of the outbreeding globe artichoke constructed de novo incorporating a phase-aware low-pass sequencing strategy of F1 progeny.</title>
        <authorList>
            <person name="Scaglione D."/>
            <person name="Reyes-Chin-Wo S."/>
            <person name="Acquadro A."/>
            <person name="Froenicke L."/>
            <person name="Portis E."/>
            <person name="Beitel C."/>
            <person name="Tirone M."/>
            <person name="Mauro R."/>
            <person name="Lo Monaco A."/>
            <person name="Mauromicale G."/>
            <person name="Faccioli P."/>
            <person name="Cattivelli L."/>
            <person name="Rieseberg L."/>
            <person name="Michelmore R."/>
            <person name="Lanteri S."/>
        </authorList>
    </citation>
    <scope>NUCLEOTIDE SEQUENCE [LARGE SCALE GENOMIC DNA]</scope>
    <source>
        <strain evidence="2">2C</strain>
    </source>
</reference>
<feature type="compositionally biased region" description="Basic and acidic residues" evidence="1">
    <location>
        <begin position="12"/>
        <end position="30"/>
    </location>
</feature>
<feature type="compositionally biased region" description="Gly residues" evidence="1">
    <location>
        <begin position="85"/>
        <end position="98"/>
    </location>
</feature>
<dbReference type="OMA" id="FSSEYSM"/>
<comment type="caution">
    <text evidence="2">The sequence shown here is derived from an EMBL/GenBank/DDBJ whole genome shotgun (WGS) entry which is preliminary data.</text>
</comment>
<feature type="compositionally biased region" description="Low complexity" evidence="1">
    <location>
        <begin position="68"/>
        <end position="81"/>
    </location>
</feature>
<feature type="compositionally biased region" description="Low complexity" evidence="1">
    <location>
        <begin position="161"/>
        <end position="174"/>
    </location>
</feature>